<evidence type="ECO:0000313" key="5">
    <source>
        <dbReference type="EMBL" id="CAH1635607.1"/>
    </source>
</evidence>
<reference evidence="5" key="1">
    <citation type="submission" date="2022-02" db="EMBL/GenBank/DDBJ databases">
        <authorList>
            <person name="King R."/>
        </authorList>
    </citation>
    <scope>NUCLEOTIDE SEQUENCE</scope>
</reference>
<organism evidence="5 6">
    <name type="scientific">Spodoptera littoralis</name>
    <name type="common">Egyptian cotton leafworm</name>
    <dbReference type="NCBI Taxonomy" id="7109"/>
    <lineage>
        <taxon>Eukaryota</taxon>
        <taxon>Metazoa</taxon>
        <taxon>Ecdysozoa</taxon>
        <taxon>Arthropoda</taxon>
        <taxon>Hexapoda</taxon>
        <taxon>Insecta</taxon>
        <taxon>Pterygota</taxon>
        <taxon>Neoptera</taxon>
        <taxon>Endopterygota</taxon>
        <taxon>Lepidoptera</taxon>
        <taxon>Glossata</taxon>
        <taxon>Ditrysia</taxon>
        <taxon>Noctuoidea</taxon>
        <taxon>Noctuidae</taxon>
        <taxon>Amphipyrinae</taxon>
        <taxon>Spodoptera</taxon>
    </lineage>
</organism>
<feature type="coiled-coil region" evidence="1">
    <location>
        <begin position="125"/>
        <end position="173"/>
    </location>
</feature>
<dbReference type="SUPFAM" id="SSF57903">
    <property type="entry name" value="FYVE/PHD zinc finger"/>
    <property type="match status" value="1"/>
</dbReference>
<feature type="domain" description="FP protein N-terminal" evidence="3">
    <location>
        <begin position="176"/>
        <end position="266"/>
    </location>
</feature>
<feature type="compositionally biased region" description="Acidic residues" evidence="2">
    <location>
        <begin position="71"/>
        <end position="81"/>
    </location>
</feature>
<evidence type="ECO:0000259" key="4">
    <source>
        <dbReference type="Pfam" id="PF25298"/>
    </source>
</evidence>
<feature type="domain" description="FP protein C-terminal" evidence="4">
    <location>
        <begin position="273"/>
        <end position="323"/>
    </location>
</feature>
<dbReference type="InterPro" id="IPR011011">
    <property type="entry name" value="Znf_FYVE_PHD"/>
</dbReference>
<keyword evidence="1" id="KW-0175">Coiled coil</keyword>
<keyword evidence="6" id="KW-1185">Reference proteome</keyword>
<dbReference type="AlphaFoldDB" id="A0A9P0HX58"/>
<proteinExistence type="predicted"/>
<evidence type="ECO:0000259" key="3">
    <source>
        <dbReference type="Pfam" id="PF03258"/>
    </source>
</evidence>
<accession>A0A9P0HX58</accession>
<dbReference type="Pfam" id="PF03258">
    <property type="entry name" value="Baculo_FP"/>
    <property type="match status" value="1"/>
</dbReference>
<dbReference type="EMBL" id="LR824542">
    <property type="protein sequence ID" value="CAH1635607.1"/>
    <property type="molecule type" value="Genomic_DNA"/>
</dbReference>
<sequence length="336" mass="38327">MTKCDICNKGITSRSPGLECQSCAKTVHASKACSGLTAKQLSALRNADGLDWICEECNRNSPNRKSSFFVPEEEDDEEEVENPSNTVGNIDSEKFLKDIIAELKKVLKKELQPIEISVGLCSKRVEELTKTVEAQNKHIQELERKYTHLKNEKTHLELEVSSLKQHVRSIEQQRLDNVIEVTGVPKTENEDLDGIGSKLAETLNVDKSHILNIKRLEGRNERDGNIQLEMKQVEYAQSWVRACKKEEVRLEQIIPAATVEVSKSKIILRRALTKANKSLLWLAQQKLKPAYKYVWFQDGKVLLRKEDKDKPIVIRCETDIIRLLSTTQTGNKCTYR</sequence>
<evidence type="ECO:0000313" key="6">
    <source>
        <dbReference type="Proteomes" id="UP001153321"/>
    </source>
</evidence>
<dbReference type="Proteomes" id="UP001153321">
    <property type="component" value="Chromosome 11"/>
</dbReference>
<dbReference type="Gene3D" id="3.30.40.10">
    <property type="entry name" value="Zinc/RING finger domain, C3HC4 (zinc finger)"/>
    <property type="match status" value="1"/>
</dbReference>
<protein>
    <submittedName>
        <fullName evidence="5">Uncharacterized protein</fullName>
    </submittedName>
</protein>
<dbReference type="InterPro" id="IPR004941">
    <property type="entry name" value="FP_N"/>
</dbReference>
<name>A0A9P0HX58_SPOLI</name>
<evidence type="ECO:0000256" key="1">
    <source>
        <dbReference type="SAM" id="Coils"/>
    </source>
</evidence>
<evidence type="ECO:0000256" key="2">
    <source>
        <dbReference type="SAM" id="MobiDB-lite"/>
    </source>
</evidence>
<dbReference type="InterPro" id="IPR013083">
    <property type="entry name" value="Znf_RING/FYVE/PHD"/>
</dbReference>
<dbReference type="InterPro" id="IPR057251">
    <property type="entry name" value="FP_C"/>
</dbReference>
<feature type="region of interest" description="Disordered" evidence="2">
    <location>
        <begin position="65"/>
        <end position="86"/>
    </location>
</feature>
<gene>
    <name evidence="5" type="ORF">SPLIT_LOCUS969</name>
</gene>
<dbReference type="Pfam" id="PF25298">
    <property type="entry name" value="Baculo_FP_2nd"/>
    <property type="match status" value="1"/>
</dbReference>